<gene>
    <name evidence="1" type="ORF">FX981_01843</name>
</gene>
<dbReference type="AlphaFoldDB" id="A0A5C0WGG4"/>
<proteinExistence type="predicted"/>
<organism evidence="1 2">
    <name type="scientific">Bacillus safensis</name>
    <dbReference type="NCBI Taxonomy" id="561879"/>
    <lineage>
        <taxon>Bacteria</taxon>
        <taxon>Bacillati</taxon>
        <taxon>Bacillota</taxon>
        <taxon>Bacilli</taxon>
        <taxon>Bacillales</taxon>
        <taxon>Bacillaceae</taxon>
        <taxon>Bacillus</taxon>
    </lineage>
</organism>
<sequence>MYIERKKGTAMQFLSVKTIPRILSVLVLFT</sequence>
<keyword evidence="2" id="KW-1185">Reference proteome</keyword>
<evidence type="ECO:0000313" key="2">
    <source>
        <dbReference type="Proteomes" id="UP000325032"/>
    </source>
</evidence>
<reference evidence="1 2" key="1">
    <citation type="journal article" date="2018" name="Plant Biotechnol. Rep.">
        <title>Diversity and antifungal activity of endophytic bacteria associated with Panax ginseng seedlings.</title>
        <authorList>
            <person name="Park J.M."/>
            <person name="Hong C.E."/>
            <person name="Jo S.H."/>
        </authorList>
    </citation>
    <scope>NUCLEOTIDE SEQUENCE [LARGE SCALE GENOMIC DNA]</scope>
    <source>
        <strain evidence="1 2">PgKB20</strain>
    </source>
</reference>
<protein>
    <submittedName>
        <fullName evidence="1">Uncharacterized protein</fullName>
    </submittedName>
</protein>
<dbReference type="EMBL" id="CP043404">
    <property type="protein sequence ID" value="QEK63602.1"/>
    <property type="molecule type" value="Genomic_DNA"/>
</dbReference>
<dbReference type="Proteomes" id="UP000325032">
    <property type="component" value="Chromosome"/>
</dbReference>
<evidence type="ECO:0000313" key="1">
    <source>
        <dbReference type="EMBL" id="QEK63602.1"/>
    </source>
</evidence>
<accession>A0A5C0WGG4</accession>
<name>A0A5C0WGG4_BACIA</name>